<dbReference type="GO" id="GO:0016787">
    <property type="term" value="F:hydrolase activity"/>
    <property type="evidence" value="ECO:0007669"/>
    <property type="project" value="UniProtKB-KW"/>
</dbReference>
<dbReference type="OrthoDB" id="350573at2"/>
<evidence type="ECO:0000313" key="3">
    <source>
        <dbReference type="Proteomes" id="UP000286268"/>
    </source>
</evidence>
<dbReference type="PIRSF" id="PIRSF006639">
    <property type="entry name" value="UCP006639_pph"/>
    <property type="match status" value="1"/>
</dbReference>
<dbReference type="SUPFAM" id="SSF101386">
    <property type="entry name" value="all-alpha NTP pyrophosphatases"/>
    <property type="match status" value="1"/>
</dbReference>
<keyword evidence="2" id="KW-0378">Hydrolase</keyword>
<evidence type="ECO:0000313" key="2">
    <source>
        <dbReference type="EMBL" id="QAA35234.1"/>
    </source>
</evidence>
<dbReference type="EMBL" id="CP025746">
    <property type="protein sequence ID" value="QAA35234.1"/>
    <property type="molecule type" value="Genomic_DNA"/>
</dbReference>
<dbReference type="Proteomes" id="UP000286268">
    <property type="component" value="Chromosome"/>
</dbReference>
<evidence type="ECO:0000259" key="1">
    <source>
        <dbReference type="Pfam" id="PF03819"/>
    </source>
</evidence>
<dbReference type="CDD" id="cd11541">
    <property type="entry name" value="NTP-PPase_u4"/>
    <property type="match status" value="1"/>
</dbReference>
<accession>A0A3R5QXV8</accession>
<protein>
    <submittedName>
        <fullName evidence="2">Nucleotide pyrophosphohydrolase</fullName>
    </submittedName>
</protein>
<dbReference type="InterPro" id="IPR011379">
    <property type="entry name" value="MazG-related_GP37"/>
</dbReference>
<organism evidence="2 3">
    <name type="scientific">Clostridium manihotivorum</name>
    <dbReference type="NCBI Taxonomy" id="2320868"/>
    <lineage>
        <taxon>Bacteria</taxon>
        <taxon>Bacillati</taxon>
        <taxon>Bacillota</taxon>
        <taxon>Clostridia</taxon>
        <taxon>Eubacteriales</taxon>
        <taxon>Clostridiaceae</taxon>
        <taxon>Clostridium</taxon>
    </lineage>
</organism>
<dbReference type="KEGG" id="cmah:C1I91_05990"/>
<sequence length="91" mass="10461">MNGALGLGGEAGEVQDYIKKVLFHGHKLDKEKLKEELGDVLWYIGYLAYIQGMTLEEIAIANIEKLLLRYPNGFNFKDSIMRRDTELMNIR</sequence>
<dbReference type="InterPro" id="IPR004518">
    <property type="entry name" value="MazG-like_dom"/>
</dbReference>
<dbReference type="Gene3D" id="1.10.287.1080">
    <property type="entry name" value="MazG-like"/>
    <property type="match status" value="1"/>
</dbReference>
<keyword evidence="3" id="KW-1185">Reference proteome</keyword>
<dbReference type="AlphaFoldDB" id="A0A3R5QXV8"/>
<gene>
    <name evidence="2" type="ORF">C1I91_05990</name>
</gene>
<proteinExistence type="predicted"/>
<name>A0A3R5QXV8_9CLOT</name>
<feature type="domain" description="NTP pyrophosphohydrolase MazG-like" evidence="1">
    <location>
        <begin position="7"/>
        <end position="74"/>
    </location>
</feature>
<reference evidence="2 3" key="1">
    <citation type="submission" date="2018-01" db="EMBL/GenBank/DDBJ databases">
        <title>Genome Sequencing and Assembly of Anaerobacter polyendosporus strain CT4.</title>
        <authorList>
            <person name="Tachaapaikoon C."/>
            <person name="Sutheeworapong S."/>
            <person name="Jenjaroenpun P."/>
            <person name="Wongsurawat T."/>
            <person name="Nookeaw I."/>
            <person name="Cheawchanlertfa P."/>
            <person name="Kosugi A."/>
            <person name="Cheevadhanarak S."/>
            <person name="Ratanakhanokchai K."/>
        </authorList>
    </citation>
    <scope>NUCLEOTIDE SEQUENCE [LARGE SCALE GENOMIC DNA]</scope>
    <source>
        <strain evidence="2 3">CT4</strain>
    </source>
</reference>
<dbReference type="Pfam" id="PF03819">
    <property type="entry name" value="MazG"/>
    <property type="match status" value="1"/>
</dbReference>